<reference evidence="8" key="1">
    <citation type="submission" date="2020-10" db="EMBL/GenBank/DDBJ databases">
        <authorList>
            <person name="Kusch S."/>
        </authorList>
    </citation>
    <scope>NUCLEOTIDE SEQUENCE</scope>
    <source>
        <strain evidence="8">SwB9</strain>
    </source>
</reference>
<dbReference type="Pfam" id="PF20684">
    <property type="entry name" value="Fung_rhodopsin"/>
    <property type="match status" value="1"/>
</dbReference>
<keyword evidence="4 6" id="KW-0472">Membrane</keyword>
<dbReference type="Proteomes" id="UP000624404">
    <property type="component" value="Unassembled WGS sequence"/>
</dbReference>
<dbReference type="AlphaFoldDB" id="A0A8H2ZQU9"/>
<evidence type="ECO:0000256" key="5">
    <source>
        <dbReference type="ARBA" id="ARBA00038359"/>
    </source>
</evidence>
<protein>
    <submittedName>
        <fullName evidence="8">1aa4508f-33fe-49eb-a353-f432a91ea87e</fullName>
    </submittedName>
</protein>
<keyword evidence="2 6" id="KW-0812">Transmembrane</keyword>
<dbReference type="InterPro" id="IPR052337">
    <property type="entry name" value="SAT4-like"/>
</dbReference>
<evidence type="ECO:0000256" key="4">
    <source>
        <dbReference type="ARBA" id="ARBA00023136"/>
    </source>
</evidence>
<dbReference type="OrthoDB" id="10017208at2759"/>
<gene>
    <name evidence="8" type="ORF">SCLTRI_LOCUS6973</name>
</gene>
<evidence type="ECO:0000259" key="7">
    <source>
        <dbReference type="Pfam" id="PF20684"/>
    </source>
</evidence>
<feature type="transmembrane region" description="Helical" evidence="6">
    <location>
        <begin position="63"/>
        <end position="84"/>
    </location>
</feature>
<evidence type="ECO:0000256" key="2">
    <source>
        <dbReference type="ARBA" id="ARBA00022692"/>
    </source>
</evidence>
<evidence type="ECO:0000313" key="9">
    <source>
        <dbReference type="Proteomes" id="UP000624404"/>
    </source>
</evidence>
<feature type="transmembrane region" description="Helical" evidence="6">
    <location>
        <begin position="105"/>
        <end position="124"/>
    </location>
</feature>
<organism evidence="8 9">
    <name type="scientific">Sclerotinia trifoliorum</name>
    <dbReference type="NCBI Taxonomy" id="28548"/>
    <lineage>
        <taxon>Eukaryota</taxon>
        <taxon>Fungi</taxon>
        <taxon>Dikarya</taxon>
        <taxon>Ascomycota</taxon>
        <taxon>Pezizomycotina</taxon>
        <taxon>Leotiomycetes</taxon>
        <taxon>Helotiales</taxon>
        <taxon>Sclerotiniaceae</taxon>
        <taxon>Sclerotinia</taxon>
    </lineage>
</organism>
<name>A0A8H2ZQU9_9HELO</name>
<evidence type="ECO:0000313" key="8">
    <source>
        <dbReference type="EMBL" id="CAD6447181.1"/>
    </source>
</evidence>
<proteinExistence type="inferred from homology"/>
<evidence type="ECO:0000256" key="6">
    <source>
        <dbReference type="SAM" id="Phobius"/>
    </source>
</evidence>
<evidence type="ECO:0000256" key="1">
    <source>
        <dbReference type="ARBA" id="ARBA00004141"/>
    </source>
</evidence>
<keyword evidence="9" id="KW-1185">Reference proteome</keyword>
<comment type="subcellular location">
    <subcellularLocation>
        <location evidence="1">Membrane</location>
        <topology evidence="1">Multi-pass membrane protein</topology>
    </subcellularLocation>
</comment>
<sequence length="187" mass="20845">MIKISILLLYRSIFPSKTMTLATNLVSIFVLLWGISTLVASIFSCKPINGYWESDIMPKCINFKWFFVGNSLTNIMADIVILGLPMPPLWHLKMSRRLKTAVSGMFLLGGFVVIASGLRVYFVLKMDDADMTWSYVGMGLWTAVEIDVAVISACLPTLRPVVTYLVPSILRSKNSDTGPMKESKEPV</sequence>
<dbReference type="PANTHER" id="PTHR33048">
    <property type="entry name" value="PTH11-LIKE INTEGRAL MEMBRANE PROTEIN (AFU_ORTHOLOGUE AFUA_5G11245)"/>
    <property type="match status" value="1"/>
</dbReference>
<accession>A0A8H2ZQU9</accession>
<feature type="transmembrane region" description="Helical" evidence="6">
    <location>
        <begin position="21"/>
        <end position="43"/>
    </location>
</feature>
<dbReference type="PANTHER" id="PTHR33048:SF47">
    <property type="entry name" value="INTEGRAL MEMBRANE PROTEIN-RELATED"/>
    <property type="match status" value="1"/>
</dbReference>
<comment type="caution">
    <text evidence="8">The sequence shown here is derived from an EMBL/GenBank/DDBJ whole genome shotgun (WGS) entry which is preliminary data.</text>
</comment>
<dbReference type="InterPro" id="IPR049326">
    <property type="entry name" value="Rhodopsin_dom_fungi"/>
</dbReference>
<feature type="domain" description="Rhodopsin" evidence="7">
    <location>
        <begin position="2"/>
        <end position="162"/>
    </location>
</feature>
<comment type="similarity">
    <text evidence="5">Belongs to the SAT4 family.</text>
</comment>
<keyword evidence="3 6" id="KW-1133">Transmembrane helix</keyword>
<evidence type="ECO:0000256" key="3">
    <source>
        <dbReference type="ARBA" id="ARBA00022989"/>
    </source>
</evidence>
<dbReference type="EMBL" id="CAJHIA010000024">
    <property type="protein sequence ID" value="CAD6447181.1"/>
    <property type="molecule type" value="Genomic_DNA"/>
</dbReference>
<dbReference type="GO" id="GO:0016020">
    <property type="term" value="C:membrane"/>
    <property type="evidence" value="ECO:0007669"/>
    <property type="project" value="UniProtKB-SubCell"/>
</dbReference>